<name>A0ABP7KTZ4_9SPHN</name>
<dbReference type="Proteomes" id="UP001500827">
    <property type="component" value="Unassembled WGS sequence"/>
</dbReference>
<dbReference type="SUPFAM" id="SSF46785">
    <property type="entry name" value="Winged helix' DNA-binding domain"/>
    <property type="match status" value="1"/>
</dbReference>
<proteinExistence type="predicted"/>
<dbReference type="InterPro" id="IPR036390">
    <property type="entry name" value="WH_DNA-bd_sf"/>
</dbReference>
<evidence type="ECO:0008006" key="3">
    <source>
        <dbReference type="Google" id="ProtNLM"/>
    </source>
</evidence>
<evidence type="ECO:0000313" key="1">
    <source>
        <dbReference type="EMBL" id="GAA3887932.1"/>
    </source>
</evidence>
<keyword evidence="2" id="KW-1185">Reference proteome</keyword>
<protein>
    <recommendedName>
        <fullName evidence="3">HTH crp-type domain-containing protein</fullName>
    </recommendedName>
</protein>
<dbReference type="Gene3D" id="1.10.10.10">
    <property type="entry name" value="Winged helix-like DNA-binding domain superfamily/Winged helix DNA-binding domain"/>
    <property type="match status" value="1"/>
</dbReference>
<dbReference type="RefSeq" id="WP_344697999.1">
    <property type="nucleotide sequence ID" value="NZ_BAABBM010000001.1"/>
</dbReference>
<sequence length="179" mass="19912">MPLAIHEEQACANSRLAAHRLISMQLRLLELWRDVTGGHEEALVVMAVVAITGDRLTRIDANPELRNMAHPVPRTILGRCNISSLAAATGLNRETARRVVNRLVERGVLERSPDRSINFTAGRMQEPNAYRLSKIQLEEFARTVNALMRDGVLTGRTQSPKHMKPTDDFEAAQIVPSGE</sequence>
<evidence type="ECO:0000313" key="2">
    <source>
        <dbReference type="Proteomes" id="UP001500827"/>
    </source>
</evidence>
<organism evidence="1 2">
    <name type="scientific">Sphingomonas limnosediminicola</name>
    <dbReference type="NCBI Taxonomy" id="940133"/>
    <lineage>
        <taxon>Bacteria</taxon>
        <taxon>Pseudomonadati</taxon>
        <taxon>Pseudomonadota</taxon>
        <taxon>Alphaproteobacteria</taxon>
        <taxon>Sphingomonadales</taxon>
        <taxon>Sphingomonadaceae</taxon>
        <taxon>Sphingomonas</taxon>
    </lineage>
</organism>
<reference evidence="2" key="1">
    <citation type="journal article" date="2019" name="Int. J. Syst. Evol. Microbiol.">
        <title>The Global Catalogue of Microorganisms (GCM) 10K type strain sequencing project: providing services to taxonomists for standard genome sequencing and annotation.</title>
        <authorList>
            <consortium name="The Broad Institute Genomics Platform"/>
            <consortium name="The Broad Institute Genome Sequencing Center for Infectious Disease"/>
            <person name="Wu L."/>
            <person name="Ma J."/>
        </authorList>
    </citation>
    <scope>NUCLEOTIDE SEQUENCE [LARGE SCALE GENOMIC DNA]</scope>
    <source>
        <strain evidence="2">JCM 17543</strain>
    </source>
</reference>
<dbReference type="EMBL" id="BAABBM010000001">
    <property type="protein sequence ID" value="GAA3887932.1"/>
    <property type="molecule type" value="Genomic_DNA"/>
</dbReference>
<gene>
    <name evidence="1" type="ORF">GCM10022276_03770</name>
</gene>
<accession>A0ABP7KTZ4</accession>
<comment type="caution">
    <text evidence="1">The sequence shown here is derived from an EMBL/GenBank/DDBJ whole genome shotgun (WGS) entry which is preliminary data.</text>
</comment>
<dbReference type="InterPro" id="IPR036388">
    <property type="entry name" value="WH-like_DNA-bd_sf"/>
</dbReference>